<feature type="domain" description="Nitrite/Sulfite reductase ferredoxin-like" evidence="7">
    <location>
        <begin position="16"/>
        <end position="69"/>
    </location>
</feature>
<name>A0A6S6PB06_ACEAC</name>
<dbReference type="AlphaFoldDB" id="A0A6S6PB06"/>
<proteinExistence type="predicted"/>
<dbReference type="SUPFAM" id="SSF55124">
    <property type="entry name" value="Nitrite/Sulfite reductase N-terminal domain-like"/>
    <property type="match status" value="1"/>
</dbReference>
<reference evidence="8 9" key="1">
    <citation type="submission" date="2020-07" db="EMBL/GenBank/DDBJ databases">
        <title>Complete Genome Sequence of an acetic acid bacterium, Acetobacter aceti JCM20276.</title>
        <authorList>
            <person name="Hirose Y."/>
            <person name="Mihara H."/>
        </authorList>
    </citation>
    <scope>NUCLEOTIDE SEQUENCE [LARGE SCALE GENOMIC DNA]</scope>
    <source>
        <strain evidence="8 9">JCM20276</strain>
    </source>
</reference>
<evidence type="ECO:0000259" key="7">
    <source>
        <dbReference type="Pfam" id="PF03460"/>
    </source>
</evidence>
<dbReference type="InterPro" id="IPR012798">
    <property type="entry name" value="Cbl_synth_CobG-like"/>
</dbReference>
<dbReference type="RefSeq" id="WP_099348962.1">
    <property type="nucleotide sequence ID" value="NZ_AP023326.1"/>
</dbReference>
<organism evidence="8 9">
    <name type="scientific">Acetobacter aceti</name>
    <dbReference type="NCBI Taxonomy" id="435"/>
    <lineage>
        <taxon>Bacteria</taxon>
        <taxon>Pseudomonadati</taxon>
        <taxon>Pseudomonadota</taxon>
        <taxon>Alphaproteobacteria</taxon>
        <taxon>Acetobacterales</taxon>
        <taxon>Acetobacteraceae</taxon>
        <taxon>Acetobacter</taxon>
        <taxon>Acetobacter subgen. Acetobacter</taxon>
    </lineage>
</organism>
<accession>A0A6S6PB06</accession>
<keyword evidence="5" id="KW-0408">Iron</keyword>
<keyword evidence="2" id="KW-0349">Heme</keyword>
<dbReference type="NCBIfam" id="TIGR02435">
    <property type="entry name" value="CobG"/>
    <property type="match status" value="1"/>
</dbReference>
<dbReference type="SUPFAM" id="SSF56014">
    <property type="entry name" value="Nitrite and sulphite reductase 4Fe-4S domain-like"/>
    <property type="match status" value="1"/>
</dbReference>
<evidence type="ECO:0000313" key="9">
    <source>
        <dbReference type="Proteomes" id="UP000515220"/>
    </source>
</evidence>
<dbReference type="Gene3D" id="3.90.480.10">
    <property type="entry name" value="Sulfite Reductase Hemoprotein,Domain 2"/>
    <property type="match status" value="1"/>
</dbReference>
<keyword evidence="3" id="KW-0479">Metal-binding</keyword>
<dbReference type="InterPro" id="IPR051329">
    <property type="entry name" value="NIR_SIR_4Fe-4S"/>
</dbReference>
<sequence length="389" mass="40694">MTTPLVKGWCPGALRPMPSGDGLLVRVRPSIGRLTQAQAAGIARLAEQYGNGQIDLSARANIQIRGVTDPTYAQLVMGLATLGLIDATPEAEARRNIVVTPFWQSDDGTTKLTERLGSALRDDRTLALPGKFGFAVDTGATPVLRDVSADIRIERDATGNLLCRANGAASGARVTSDTAVDTALSLARWFISSGGRKRMAVHLADGATLPSAFTAVKAAPMTHMSLPMPGQSASGFMIGLAFGQMQARTLSALADIAPLRVTPWRMLLLEGLISAPNLAGVITRADDPLLRVIACPGLPGCTQALQPTRPLARVLAPYAPVGRMLHVSGCAKGCAHPGPTPLTLVAQAHDFGLVRDGNATSTPQHPPLTVEQLLANPGTLMENPNALPV</sequence>
<evidence type="ECO:0000256" key="2">
    <source>
        <dbReference type="ARBA" id="ARBA00022617"/>
    </source>
</evidence>
<dbReference type="GO" id="GO:0046872">
    <property type="term" value="F:metal ion binding"/>
    <property type="evidence" value="ECO:0007669"/>
    <property type="project" value="UniProtKB-KW"/>
</dbReference>
<evidence type="ECO:0000256" key="1">
    <source>
        <dbReference type="ARBA" id="ARBA00022485"/>
    </source>
</evidence>
<dbReference type="GO" id="GO:0016491">
    <property type="term" value="F:oxidoreductase activity"/>
    <property type="evidence" value="ECO:0007669"/>
    <property type="project" value="UniProtKB-KW"/>
</dbReference>
<evidence type="ECO:0000256" key="3">
    <source>
        <dbReference type="ARBA" id="ARBA00022723"/>
    </source>
</evidence>
<dbReference type="InterPro" id="IPR036136">
    <property type="entry name" value="Nit/Sulf_reduc_fer-like_dom_sf"/>
</dbReference>
<keyword evidence="1" id="KW-0004">4Fe-4S</keyword>
<evidence type="ECO:0000256" key="4">
    <source>
        <dbReference type="ARBA" id="ARBA00023002"/>
    </source>
</evidence>
<dbReference type="PANTHER" id="PTHR32439:SF9">
    <property type="entry name" value="BLR3264 PROTEIN"/>
    <property type="match status" value="1"/>
</dbReference>
<dbReference type="Proteomes" id="UP000515220">
    <property type="component" value="Chromosome"/>
</dbReference>
<gene>
    <name evidence="8" type="ORF">AAJCM20276_05710</name>
</gene>
<keyword evidence="6" id="KW-0411">Iron-sulfur</keyword>
<dbReference type="InterPro" id="IPR045854">
    <property type="entry name" value="NO2/SO3_Rdtase_4Fe4S_sf"/>
</dbReference>
<dbReference type="GO" id="GO:0051539">
    <property type="term" value="F:4 iron, 4 sulfur cluster binding"/>
    <property type="evidence" value="ECO:0007669"/>
    <property type="project" value="UniProtKB-KW"/>
</dbReference>
<dbReference type="PANTHER" id="PTHR32439">
    <property type="entry name" value="FERREDOXIN--NITRITE REDUCTASE, CHLOROPLASTIC"/>
    <property type="match status" value="1"/>
</dbReference>
<keyword evidence="4" id="KW-0560">Oxidoreductase</keyword>
<dbReference type="EMBL" id="AP023326">
    <property type="protein sequence ID" value="BCI65947.1"/>
    <property type="molecule type" value="Genomic_DNA"/>
</dbReference>
<dbReference type="Pfam" id="PF03460">
    <property type="entry name" value="NIR_SIR_ferr"/>
    <property type="match status" value="1"/>
</dbReference>
<evidence type="ECO:0000313" key="8">
    <source>
        <dbReference type="EMBL" id="BCI65947.1"/>
    </source>
</evidence>
<evidence type="ECO:0000256" key="5">
    <source>
        <dbReference type="ARBA" id="ARBA00023004"/>
    </source>
</evidence>
<protein>
    <submittedName>
        <fullName evidence="8">Precorrin-3B synthase</fullName>
    </submittedName>
</protein>
<dbReference type="Gene3D" id="3.30.413.10">
    <property type="entry name" value="Sulfite Reductase Hemoprotein, domain 1"/>
    <property type="match status" value="2"/>
</dbReference>
<evidence type="ECO:0000256" key="6">
    <source>
        <dbReference type="ARBA" id="ARBA00023014"/>
    </source>
</evidence>
<dbReference type="InterPro" id="IPR005117">
    <property type="entry name" value="NiRdtase/SiRdtase_haem-b_fer"/>
</dbReference>